<feature type="domain" description="Cell morphogenesis protein N-terminal" evidence="3">
    <location>
        <begin position="602"/>
        <end position="923"/>
    </location>
</feature>
<feature type="domain" description="Cell morphogenesis central region" evidence="5">
    <location>
        <begin position="1424"/>
        <end position="1603"/>
    </location>
</feature>
<dbReference type="InParanoid" id="E9GXK7"/>
<evidence type="ECO:0000313" key="7">
    <source>
        <dbReference type="EMBL" id="EFX75671.1"/>
    </source>
</evidence>
<dbReference type="GO" id="GO:0030427">
    <property type="term" value="C:site of polarized growth"/>
    <property type="evidence" value="ECO:0000318"/>
    <property type="project" value="GO_Central"/>
</dbReference>
<evidence type="ECO:0000259" key="5">
    <source>
        <dbReference type="Pfam" id="PF14228"/>
    </source>
</evidence>
<dbReference type="InterPro" id="IPR025614">
    <property type="entry name" value="Cell_morpho_N"/>
</dbReference>
<feature type="region of interest" description="Disordered" evidence="1">
    <location>
        <begin position="242"/>
        <end position="291"/>
    </location>
</feature>
<feature type="compositionally biased region" description="Polar residues" evidence="1">
    <location>
        <begin position="2745"/>
        <end position="2759"/>
    </location>
</feature>
<dbReference type="InterPro" id="IPR039867">
    <property type="entry name" value="Furry/Tao3/Mor2"/>
</dbReference>
<dbReference type="OrthoDB" id="6287725at2759"/>
<dbReference type="Pfam" id="PF14225">
    <property type="entry name" value="MOR2-PAG1_C"/>
    <property type="match status" value="1"/>
</dbReference>
<reference evidence="7 8" key="1">
    <citation type="journal article" date="2011" name="Science">
        <title>The ecoresponsive genome of Daphnia pulex.</title>
        <authorList>
            <person name="Colbourne J.K."/>
            <person name="Pfrender M.E."/>
            <person name="Gilbert D."/>
            <person name="Thomas W.K."/>
            <person name="Tucker A."/>
            <person name="Oakley T.H."/>
            <person name="Tokishita S."/>
            <person name="Aerts A."/>
            <person name="Arnold G.J."/>
            <person name="Basu M.K."/>
            <person name="Bauer D.J."/>
            <person name="Caceres C.E."/>
            <person name="Carmel L."/>
            <person name="Casola C."/>
            <person name="Choi J.H."/>
            <person name="Detter J.C."/>
            <person name="Dong Q."/>
            <person name="Dusheyko S."/>
            <person name="Eads B.D."/>
            <person name="Frohlich T."/>
            <person name="Geiler-Samerotte K.A."/>
            <person name="Gerlach D."/>
            <person name="Hatcher P."/>
            <person name="Jogdeo S."/>
            <person name="Krijgsveld J."/>
            <person name="Kriventseva E.V."/>
            <person name="Kultz D."/>
            <person name="Laforsch C."/>
            <person name="Lindquist E."/>
            <person name="Lopez J."/>
            <person name="Manak J.R."/>
            <person name="Muller J."/>
            <person name="Pangilinan J."/>
            <person name="Patwardhan R.P."/>
            <person name="Pitluck S."/>
            <person name="Pritham E.J."/>
            <person name="Rechtsteiner A."/>
            <person name="Rho M."/>
            <person name="Rogozin I.B."/>
            <person name="Sakarya O."/>
            <person name="Salamov A."/>
            <person name="Schaack S."/>
            <person name="Shapiro H."/>
            <person name="Shiga Y."/>
            <person name="Skalitzky C."/>
            <person name="Smith Z."/>
            <person name="Souvorov A."/>
            <person name="Sung W."/>
            <person name="Tang Z."/>
            <person name="Tsuchiya D."/>
            <person name="Tu H."/>
            <person name="Vos H."/>
            <person name="Wang M."/>
            <person name="Wolf Y.I."/>
            <person name="Yamagata H."/>
            <person name="Yamada T."/>
            <person name="Ye Y."/>
            <person name="Shaw J.R."/>
            <person name="Andrews J."/>
            <person name="Crease T.J."/>
            <person name="Tang H."/>
            <person name="Lucas S.M."/>
            <person name="Robertson H.M."/>
            <person name="Bork P."/>
            <person name="Koonin E.V."/>
            <person name="Zdobnov E.M."/>
            <person name="Grigoriev I.V."/>
            <person name="Lynch M."/>
            <person name="Boore J.L."/>
        </authorList>
    </citation>
    <scope>NUCLEOTIDE SEQUENCE [LARGE SCALE GENOMIC DNA]</scope>
</reference>
<evidence type="ECO:0008006" key="9">
    <source>
        <dbReference type="Google" id="ProtNLM"/>
    </source>
</evidence>
<dbReference type="STRING" id="6669.E9GXK7"/>
<organism evidence="7 8">
    <name type="scientific">Daphnia pulex</name>
    <name type="common">Water flea</name>
    <dbReference type="NCBI Taxonomy" id="6669"/>
    <lineage>
        <taxon>Eukaryota</taxon>
        <taxon>Metazoa</taxon>
        <taxon>Ecdysozoa</taxon>
        <taxon>Arthropoda</taxon>
        <taxon>Crustacea</taxon>
        <taxon>Branchiopoda</taxon>
        <taxon>Diplostraca</taxon>
        <taxon>Cladocera</taxon>
        <taxon>Anomopoda</taxon>
        <taxon>Daphniidae</taxon>
        <taxon>Daphnia</taxon>
    </lineage>
</organism>
<feature type="domain" description="Cell morphogenesis central region" evidence="5">
    <location>
        <begin position="1919"/>
        <end position="1989"/>
    </location>
</feature>
<feature type="domain" description="Cell morphogenesis central region" evidence="5">
    <location>
        <begin position="1655"/>
        <end position="1738"/>
    </location>
</feature>
<feature type="compositionally biased region" description="Basic and acidic residues" evidence="1">
    <location>
        <begin position="244"/>
        <end position="257"/>
    </location>
</feature>
<gene>
    <name evidence="7" type="ORF">DAPPUDRAFT_306656</name>
</gene>
<dbReference type="GO" id="GO:0031175">
    <property type="term" value="P:neuron projection development"/>
    <property type="evidence" value="ECO:0000318"/>
    <property type="project" value="GO_Central"/>
</dbReference>
<dbReference type="InterPro" id="IPR016024">
    <property type="entry name" value="ARM-type_fold"/>
</dbReference>
<feature type="domain" description="Protein furry C-terminal" evidence="6">
    <location>
        <begin position="2916"/>
        <end position="3279"/>
    </location>
</feature>
<dbReference type="EMBL" id="GL732573">
    <property type="protein sequence ID" value="EFX75671.1"/>
    <property type="molecule type" value="Genomic_DNA"/>
</dbReference>
<dbReference type="Pfam" id="PF19421">
    <property type="entry name" value="Fry_C"/>
    <property type="match status" value="2"/>
</dbReference>
<feature type="region of interest" description="Disordered" evidence="1">
    <location>
        <begin position="1166"/>
        <end position="1187"/>
    </location>
</feature>
<dbReference type="Proteomes" id="UP000000305">
    <property type="component" value="Unassembled WGS sequence"/>
</dbReference>
<feature type="region of interest" description="Disordered" evidence="1">
    <location>
        <begin position="2876"/>
        <end position="2901"/>
    </location>
</feature>
<feature type="domain" description="Cell morphogenesis central region" evidence="5">
    <location>
        <begin position="2069"/>
        <end position="2167"/>
    </location>
</feature>
<evidence type="ECO:0000259" key="3">
    <source>
        <dbReference type="Pfam" id="PF14222"/>
    </source>
</evidence>
<evidence type="ECO:0000256" key="1">
    <source>
        <dbReference type="SAM" id="MobiDB-lite"/>
    </source>
</evidence>
<evidence type="ECO:0000313" key="8">
    <source>
        <dbReference type="Proteomes" id="UP000000305"/>
    </source>
</evidence>
<keyword evidence="2" id="KW-0732">Signal</keyword>
<dbReference type="PANTHER" id="PTHR12295">
    <property type="entry name" value="FURRY-RELATED"/>
    <property type="match status" value="1"/>
</dbReference>
<dbReference type="InterPro" id="IPR045842">
    <property type="entry name" value="Fry_C"/>
</dbReference>
<evidence type="ECO:0000256" key="2">
    <source>
        <dbReference type="SAM" id="SignalP"/>
    </source>
</evidence>
<feature type="compositionally biased region" description="Low complexity" evidence="1">
    <location>
        <begin position="2876"/>
        <end position="2895"/>
    </location>
</feature>
<evidence type="ECO:0000259" key="6">
    <source>
        <dbReference type="Pfam" id="PF19421"/>
    </source>
</evidence>
<feature type="compositionally biased region" description="Basic and acidic residues" evidence="1">
    <location>
        <begin position="2660"/>
        <end position="2672"/>
    </location>
</feature>
<sequence>MKCFVQTVACRVMLLPLAVVLLMAVSILGGPTGSSYYTTPAPYYTTAAYTTPSYYAKAPEYYTPADPPKYYTTTTAAPSYYKEDPKYYTAPSYTAETPKNYVAPTYYTTAAPSYYADPIYYTTAVPSYYSAPSYSSPSYTATYYAKADPEYYTTTTAAYTKSYGYPSYYSTAAPSYYAEPTYYTELFGRATGGAAVDYGSQNSRREKVDGVAAESSLTNSQSIKDDVSPTFEVPKVVEIVSNGDKLESDRPIGERQSPDGQEEESDSNITVKALDEQSPTSGDGQGEDVMRDVIPSSNILPWYARKERSIHTPTSVQVETSLKPGEYVMRNLFAEFVIQADKKITSVMAEAFDRSLSKSLQRGEDAQFDQLLSSFGSVAEHCLPSLLRTLFAWFERQGIEWMPGNEHKQKGDTKRRQVENLSGLGNNASEIFALSEEEYIMERRDLAVQFILCLVLIEVLKQLPVHPGHEDLVNYIENLAFKNFKYRDGVQNSPNAANMLVIADLYAEVIGVLAQSRFHSVRKRFVSELKELRSREPSPATTQAIISLLMGMKFFRVKMVPIEEFEASFQFMQECAHYFLEVKDKDIKHSLAGLFVEILVPVAAKMFFLSNWHCFLAMCLNHLKNRDPQFSRVALESLYRLLWVYMIRIKCESNSATLSRLLSIVNSLFPKGSKSVVPRDTPLNIFVKIIQFIAQERLDFAMREIVFDLLSVARPVKIILTPERMNIGLRAFLVIADSLQKKEGEPPMPRTVGALPSGSTMRVKKTYLSKVDAARSIGMSAYYPYMRKVLNGILRALDGQFGRPLIMTNLQNTNKEPDEMMSGERKPKIDLFRTCVAAMPRLIPDGMSRSELVELLSRITLHMDEELRTLAFQCLQNIVVDFPVWREDVLYGYIQFIVKEVPDTSPQLLDNVLRILLQLLSTWRNGVITATHRSPQEEPPSTISKLETASALRAAEGLALVMLCQCRLPPRRVSALILKEVKLLLKAFGLTSRDEEPVLDVMDSCCAAVLDKWSHLLPSSERAALQNVDLQWLSERSSPVWTSGVIDDSANKGSVAANSVSGVDVWSSCLCSFLEKNRVTSHCLSATANAWTIVFTRLNSLYIVVDPTPVSDNRASLLRSAATVKRPVNERDVYLHLWKNYVAFACRVVPPSTNPVLRCASPDISLSSSPDGMSTDRSEVRSSGGTVSPSSLYKLIVPLIRCEVTDMRSTVVNALGMINHAANRDLMEELVLYIREALDRKQGNVRRQRRRDALRLQLVRIFQLIANRGTFGMSYVNGEGNPLHLVVIEFLDGMRQCLELDTDRDSVAGREVRSCFALFVTNLIDCFPLDLRPSLLKRDLRQQLFILFAGWSGKFGRPFGFNSSSAAKEQEPTELELTAVEAMSSVLCCGPCFNRQGLTEDNHSDVYSWLDILLASKNDKVYGLAQETVVLLLEFNPDISPLLDWVVDRCYTGNAQVADGCFLALATIFSAREYPCDHYTAIINVTLMSTGCPRTIIHEVALQLLQVLDARFFGSGPSLPLAFGDLDSEATERAEGGISTLDALLATTYSRSQIYLSRQLAQLHPELTMPMFSEITHRLQTARPTVRQLLFRYLLPWLCNMELVDPNLPPMSSGYNYPTYCADLGRSVPGAAPNNMAGDANDTGHREGWGSAEATEMVLNNLFYVTVKFGDDHPKELEDVWAELCTCWPTNLRVILRYLFIVTGMAPAELLPYAKRVVIYLGRARPERLLDELINELQTIETMSCLIERTETPPFFRVTSLRKTSSHWGESGTEPAAPSGSSGGQINRPEDASLGIGGLNVEKGTIHTKRHSSEDPGMLTLSAAAVVAGSVCNATIPSVSKVSCSSPRLDRSRSHNDADTINVTKKVVLEEHPSTINPPNNDYEASQPHPLPMPEYGGYFAPLTEFLPNSSQPVNGFHRCNLAVMFLVDLVVEGMEQGSEVDWSVHLPLVLHMAILGLDHTRPLVSEHCKQLLLNLLLVLADHGDHLTVAKVLLQTRTEQLKYGLTTSTLPVQKHNFTEPDLEFDSYLHAPFMQLGTPTWSSSETGEDLSGDDDDSTEMPATVALSDVIKSLVYFISSRPGQPLWSYEDITSKVWSVRSAEQLDVFVQHICRVFSESLPHSHLEERWAQVALHLALSSPSRHYAGRSLQIFRGLRVPITSRMLTDILSRLVETAAEQGEDMQGYVTELVLTLEASVESLETDFRPMDVARDIFKSTPNLNNKECGSPFLERVSGANLTRRHAFYGRTHLSAGNAPYSHIRSTSYTAACGDRKAGNNDLKDQMRGRSSSGNANGVTLFAGSSLSRSRSAQSLKALETGLVQDDKLAILAQLFWIAVCLLESDYEHEFLLALRLLERVLHRLPLDRPDCRDRVEKMLPQLKWNNFTGVHAIVLKGCTSPNVSTYESTLSLLSQFTPFLEIALMDPSIGSAFAINVMALLPYMVANYEDATPLCIRSAENIAHVSTEKGKKMENLATVMTLYSRRTFSKESFQWTKCVVKYLHDSYGYLTLPMVTFLVEVLERGPNSMQGAVLSILHCLLHYVDFNLSSNAQQVNADLLRVIAKYIEGAHWKEALKILKLAVTRSSSLVAPPSSASGPSSGWGSDSNASSFSDSELFVKKELPGRTMEFTYDLSQTPIIGRRHAGPTAESYRPKDPFTSASEADTKVSASKEEKGTGNGASSPRRSVSLSSADSSSISGWKRPWLSQARVRESLVNLLTAFGQRVGLPKSPSVIFSQSSELLERQSSMASSMEEVSTQQDLSGDSKLDDSVTTDQQFGVFKDFDFLEYELESQEDEGMDQFNWGVHRHSLSSLNAEGEKENTAQATPSHSSRKDHGIEESSDDDMGSVSPLDDMEAGLGHSINEFPSMTITRDLPSSLPLDLNSSHSEIHSDSSQSECSEGDGGDVTPCNLSPCIIGPMASVTPPNFMRAEDRATQPHSSLEDIDPTWRTHFQVLVSEGGPSQLVSSLHYLPKLFRDVRAKVLSATRECCHYLQNSQGNGAAVLRQICANFQATADVVATRCECPFIFCESSLNDWAHSRYWKRLRFTLMEFYEHSETCTDRREHALECLGLVQSTLKLQMMGETFPEQTHDEQHYDLCRYLYRLHFQVLLFMENSAKLVNALQNVATAHEMLDMSSDIGLIRMGLYQALEEIELDSLDGSQATPTDMSLNDASIQEEMNIKELEYNLLELLMNKRFVKALRLTRQYRQCWPHDYFGTSDDEELAAIMRVYGRYIASKKSCAIIATCPDESSLADSSGVIMDFNMQTQSTLKALEKSLMIISDSRSDRSDYSVRKTEC</sequence>
<dbReference type="InterPro" id="IPR025481">
    <property type="entry name" value="Cell_Morphogen_C"/>
</dbReference>
<dbReference type="FunCoup" id="E9GXK7">
    <property type="interactions" value="1134"/>
</dbReference>
<feature type="region of interest" description="Disordered" evidence="1">
    <location>
        <begin position="2742"/>
        <end position="2766"/>
    </location>
</feature>
<evidence type="ECO:0000259" key="4">
    <source>
        <dbReference type="Pfam" id="PF14225"/>
    </source>
</evidence>
<dbReference type="PhylomeDB" id="E9GXK7"/>
<feature type="region of interest" description="Disordered" evidence="1">
    <location>
        <begin position="1766"/>
        <end position="1794"/>
    </location>
</feature>
<keyword evidence="8" id="KW-1185">Reference proteome</keyword>
<dbReference type="Pfam" id="PF14222">
    <property type="entry name" value="MOR2-PAG1_N"/>
    <property type="match status" value="1"/>
</dbReference>
<feature type="chain" id="PRO_5003241533" description="Protein furry" evidence="2">
    <location>
        <begin position="30"/>
        <end position="3295"/>
    </location>
</feature>
<proteinExistence type="predicted"/>
<feature type="domain" description="Protein furry C-terminal" evidence="6">
    <location>
        <begin position="2616"/>
        <end position="2846"/>
    </location>
</feature>
<dbReference type="KEGG" id="dpx:DAPPUDRAFT_306656"/>
<dbReference type="PANTHER" id="PTHR12295:SF30">
    <property type="entry name" value="PROTEIN FURRY"/>
    <property type="match status" value="1"/>
</dbReference>
<feature type="region of interest" description="Disordered" evidence="1">
    <location>
        <begin position="201"/>
        <end position="225"/>
    </location>
</feature>
<dbReference type="GO" id="GO:0005938">
    <property type="term" value="C:cell cortex"/>
    <property type="evidence" value="ECO:0000318"/>
    <property type="project" value="GO_Central"/>
</dbReference>
<dbReference type="Pfam" id="PF14228">
    <property type="entry name" value="MOR2-PAG1_mid"/>
    <property type="match status" value="4"/>
</dbReference>
<dbReference type="InterPro" id="IPR029473">
    <property type="entry name" value="MOR2-PAG1_mid"/>
</dbReference>
<feature type="region of interest" description="Disordered" evidence="1">
    <location>
        <begin position="2810"/>
        <end position="2857"/>
    </location>
</feature>
<feature type="domain" description="Cell morphogenesis protein C-terminal" evidence="4">
    <location>
        <begin position="2328"/>
        <end position="2583"/>
    </location>
</feature>
<feature type="compositionally biased region" description="Low complexity" evidence="1">
    <location>
        <begin position="2678"/>
        <end position="2695"/>
    </location>
</feature>
<dbReference type="OMA" id="MRADTMK"/>
<dbReference type="eggNOG" id="KOG1825">
    <property type="taxonomic scope" value="Eukaryota"/>
</dbReference>
<name>E9GXK7_DAPPU</name>
<feature type="region of interest" description="Disordered" evidence="1">
    <location>
        <begin position="2639"/>
        <end position="2695"/>
    </location>
</feature>
<dbReference type="HOGENOM" id="CLU_000483_0_0_1"/>
<dbReference type="GO" id="GO:0000902">
    <property type="term" value="P:cell morphogenesis"/>
    <property type="evidence" value="ECO:0000318"/>
    <property type="project" value="GO_Central"/>
</dbReference>
<protein>
    <recommendedName>
        <fullName evidence="9">Protein furry</fullName>
    </recommendedName>
</protein>
<feature type="region of interest" description="Disordered" evidence="1">
    <location>
        <begin position="2585"/>
        <end position="2607"/>
    </location>
</feature>
<dbReference type="SUPFAM" id="SSF48371">
    <property type="entry name" value="ARM repeat"/>
    <property type="match status" value="2"/>
</dbReference>
<accession>E9GXK7</accession>
<feature type="signal peptide" evidence="2">
    <location>
        <begin position="1"/>
        <end position="29"/>
    </location>
</feature>